<feature type="coiled-coil region" evidence="1">
    <location>
        <begin position="52"/>
        <end position="97"/>
    </location>
</feature>
<evidence type="ECO:0000256" key="1">
    <source>
        <dbReference type="SAM" id="Coils"/>
    </source>
</evidence>
<dbReference type="RefSeq" id="XP_007377585.1">
    <property type="nucleotide sequence ID" value="XM_007377523.1"/>
</dbReference>
<dbReference type="KEGG" id="spaa:SPAPADRAFT_68687"/>
<name>G3AUQ8_SPAPN</name>
<evidence type="ECO:0000313" key="3">
    <source>
        <dbReference type="Proteomes" id="UP000000709"/>
    </source>
</evidence>
<feature type="coiled-coil region" evidence="1">
    <location>
        <begin position="175"/>
        <end position="216"/>
    </location>
</feature>
<protein>
    <submittedName>
        <fullName evidence="2">Uncharacterized protein</fullName>
    </submittedName>
</protein>
<accession>G3AUQ8</accession>
<gene>
    <name evidence="2" type="ORF">SPAPADRAFT_68687</name>
</gene>
<dbReference type="HOGENOM" id="CLU_937405_0_0_1"/>
<proteinExistence type="predicted"/>
<reference evidence="2 3" key="1">
    <citation type="journal article" date="2011" name="Proc. Natl. Acad. Sci. U.S.A.">
        <title>Comparative genomics of xylose-fermenting fungi for enhanced biofuel production.</title>
        <authorList>
            <person name="Wohlbach D.J."/>
            <person name="Kuo A."/>
            <person name="Sato T.K."/>
            <person name="Potts K.M."/>
            <person name="Salamov A.A."/>
            <person name="LaButti K.M."/>
            <person name="Sun H."/>
            <person name="Clum A."/>
            <person name="Pangilinan J.L."/>
            <person name="Lindquist E.A."/>
            <person name="Lucas S."/>
            <person name="Lapidus A."/>
            <person name="Jin M."/>
            <person name="Gunawan C."/>
            <person name="Balan V."/>
            <person name="Dale B.E."/>
            <person name="Jeffries T.W."/>
            <person name="Zinkel R."/>
            <person name="Barry K.W."/>
            <person name="Grigoriev I.V."/>
            <person name="Gasch A.P."/>
        </authorList>
    </citation>
    <scope>NUCLEOTIDE SEQUENCE [LARGE SCALE GENOMIC DNA]</scope>
    <source>
        <strain evidence="3">NRRL Y-27907 / 11-Y1</strain>
    </source>
</reference>
<organism evidence="3">
    <name type="scientific">Spathaspora passalidarum (strain NRRL Y-27907 / 11-Y1)</name>
    <dbReference type="NCBI Taxonomy" id="619300"/>
    <lineage>
        <taxon>Eukaryota</taxon>
        <taxon>Fungi</taxon>
        <taxon>Dikarya</taxon>
        <taxon>Ascomycota</taxon>
        <taxon>Saccharomycotina</taxon>
        <taxon>Pichiomycetes</taxon>
        <taxon>Debaryomycetaceae</taxon>
        <taxon>Spathaspora</taxon>
    </lineage>
</organism>
<dbReference type="AlphaFoldDB" id="G3AUQ8"/>
<dbReference type="Proteomes" id="UP000000709">
    <property type="component" value="Unassembled WGS sequence"/>
</dbReference>
<keyword evidence="1" id="KW-0175">Coiled coil</keyword>
<dbReference type="EMBL" id="GL996505">
    <property type="protein sequence ID" value="EGW30614.1"/>
    <property type="molecule type" value="Genomic_DNA"/>
</dbReference>
<sequence length="297" mass="34863">MLRASKSIQQASKLRSWSSDITTSVSDKQLPNRDNAMISVANSSDAENLNTSSEVESDLDKLRIENQKLKLQNSKLLQDLKDNNIELTNLKETLKLHVKLGQEKDNKISRLKAEITMQKDCLNWETYQIKKLRAEVTNIRGTFRVKDLLIQSLTNQWESCKKSSEKKLEEFGKKVNTQEKVIKKFKDKIKELYKTVDEQEDKIEEQEETFGRIIDEITSANLTWALMCYSLFQLNLSFFQNFLTYESIHEYNSILDNFHFPSKLDPEEMEWIKNLFLRNEEMFESLTGSIWRDIPNI</sequence>
<dbReference type="GeneID" id="18875235"/>
<dbReference type="InParanoid" id="G3AUQ8"/>
<evidence type="ECO:0000313" key="2">
    <source>
        <dbReference type="EMBL" id="EGW30614.1"/>
    </source>
</evidence>
<keyword evidence="3" id="KW-1185">Reference proteome</keyword>